<keyword evidence="3" id="KW-1185">Reference proteome</keyword>
<dbReference type="WBParaSite" id="GPUH_0002135801-mRNA-1">
    <property type="protein sequence ID" value="GPUH_0002135801-mRNA-1"/>
    <property type="gene ID" value="GPUH_0002135801"/>
</dbReference>
<gene>
    <name evidence="2" type="ORF">GPUH_LOCUS21332</name>
</gene>
<name>A0A183EK41_9BILA</name>
<organism evidence="4">
    <name type="scientific">Gongylonema pulchrum</name>
    <dbReference type="NCBI Taxonomy" id="637853"/>
    <lineage>
        <taxon>Eukaryota</taxon>
        <taxon>Metazoa</taxon>
        <taxon>Ecdysozoa</taxon>
        <taxon>Nematoda</taxon>
        <taxon>Chromadorea</taxon>
        <taxon>Rhabditida</taxon>
        <taxon>Spirurina</taxon>
        <taxon>Spiruromorpha</taxon>
        <taxon>Spiruroidea</taxon>
        <taxon>Gongylonematidae</taxon>
        <taxon>Gongylonema</taxon>
    </lineage>
</organism>
<dbReference type="AlphaFoldDB" id="A0A183EK41"/>
<feature type="region of interest" description="Disordered" evidence="1">
    <location>
        <begin position="1"/>
        <end position="35"/>
    </location>
</feature>
<reference evidence="2 3" key="2">
    <citation type="submission" date="2018-11" db="EMBL/GenBank/DDBJ databases">
        <authorList>
            <consortium name="Pathogen Informatics"/>
        </authorList>
    </citation>
    <scope>NUCLEOTIDE SEQUENCE [LARGE SCALE GENOMIC DNA]</scope>
</reference>
<protein>
    <submittedName>
        <fullName evidence="4">Mediator complex subunit 11</fullName>
    </submittedName>
</protein>
<dbReference type="EMBL" id="UYRT01092357">
    <property type="protein sequence ID" value="VDN38024.1"/>
    <property type="molecule type" value="Genomic_DNA"/>
</dbReference>
<reference evidence="4" key="1">
    <citation type="submission" date="2016-06" db="UniProtKB">
        <authorList>
            <consortium name="WormBaseParasite"/>
        </authorList>
    </citation>
    <scope>IDENTIFICATION</scope>
</reference>
<proteinExistence type="predicted"/>
<evidence type="ECO:0000313" key="3">
    <source>
        <dbReference type="Proteomes" id="UP000271098"/>
    </source>
</evidence>
<accession>A0A183EK41</accession>
<dbReference type="Proteomes" id="UP000271098">
    <property type="component" value="Unassembled WGS sequence"/>
</dbReference>
<evidence type="ECO:0000256" key="1">
    <source>
        <dbReference type="SAM" id="MobiDB-lite"/>
    </source>
</evidence>
<sequence length="98" mass="11080">MESGEDTKPGLGNESDDDADESKLGMQENINDDEAVSRALSIVQKQTREAIDVLRKVNEKSQRKALFPEVDQMLHIQCVYKKPDVTHPGRRTKRMLVA</sequence>
<evidence type="ECO:0000313" key="2">
    <source>
        <dbReference type="EMBL" id="VDN38024.1"/>
    </source>
</evidence>
<evidence type="ECO:0000313" key="4">
    <source>
        <dbReference type="WBParaSite" id="GPUH_0002135801-mRNA-1"/>
    </source>
</evidence>